<dbReference type="Proteomes" id="UP000183144">
    <property type="component" value="Unassembled WGS sequence"/>
</dbReference>
<name>A0A1J4RQ85_9BACT</name>
<sequence>MYQLIFGENFWKIYQHECGRNRQLKQKVVKALKQLAVDPKQQGLKAHKVGTTKFGEKWSASITGDLRVIWDYSQEKGKILVLGLGGHSGGKKVYR</sequence>
<evidence type="ECO:0000313" key="1">
    <source>
        <dbReference type="EMBL" id="OIN88133.1"/>
    </source>
</evidence>
<evidence type="ECO:0008006" key="3">
    <source>
        <dbReference type="Google" id="ProtNLM"/>
    </source>
</evidence>
<evidence type="ECO:0000313" key="2">
    <source>
        <dbReference type="Proteomes" id="UP000183144"/>
    </source>
</evidence>
<accession>A0A1J4RQ85</accession>
<reference evidence="1 2" key="1">
    <citation type="journal article" date="2016" name="Environ. Microbiol.">
        <title>Genomic resolution of a cold subsurface aquifer community provides metabolic insights for novel microbes adapted to high CO concentrations.</title>
        <authorList>
            <person name="Probst A.J."/>
            <person name="Castelle C.J."/>
            <person name="Singh A."/>
            <person name="Brown C.T."/>
            <person name="Anantharaman K."/>
            <person name="Sharon I."/>
            <person name="Hug L.A."/>
            <person name="Burstein D."/>
            <person name="Emerson J.B."/>
            <person name="Thomas B.C."/>
            <person name="Banfield J.F."/>
        </authorList>
    </citation>
    <scope>NUCLEOTIDE SEQUENCE [LARGE SCALE GENOMIC DNA]</scope>
    <source>
        <strain evidence="1">CG1_02_47_37</strain>
    </source>
</reference>
<organism evidence="1 2">
    <name type="scientific">Candidatus Beckwithbacteria bacterium CG1_02_47_37</name>
    <dbReference type="NCBI Taxonomy" id="1805034"/>
    <lineage>
        <taxon>Bacteria</taxon>
        <taxon>Candidatus Beckwithiibacteriota</taxon>
    </lineage>
</organism>
<dbReference type="SUPFAM" id="SSF143011">
    <property type="entry name" value="RelE-like"/>
    <property type="match status" value="1"/>
</dbReference>
<dbReference type="InterPro" id="IPR035093">
    <property type="entry name" value="RelE/ParE_toxin_dom_sf"/>
</dbReference>
<comment type="caution">
    <text evidence="1">The sequence shown here is derived from an EMBL/GenBank/DDBJ whole genome shotgun (WGS) entry which is preliminary data.</text>
</comment>
<dbReference type="STRING" id="1805034.AUJ59_04390"/>
<gene>
    <name evidence="1" type="ORF">AUJ59_04390</name>
</gene>
<dbReference type="EMBL" id="MNUI01000083">
    <property type="protein sequence ID" value="OIN88133.1"/>
    <property type="molecule type" value="Genomic_DNA"/>
</dbReference>
<dbReference type="AlphaFoldDB" id="A0A1J4RQ85"/>
<dbReference type="Gene3D" id="3.30.2310.20">
    <property type="entry name" value="RelE-like"/>
    <property type="match status" value="1"/>
</dbReference>
<proteinExistence type="predicted"/>
<protein>
    <recommendedName>
        <fullName evidence="3">Addiction module toxin RelE</fullName>
    </recommendedName>
</protein>